<dbReference type="Proteomes" id="UP000250790">
    <property type="component" value="Unassembled WGS sequence"/>
</dbReference>
<reference evidence="7 8" key="1">
    <citation type="submission" date="2017-04" db="EMBL/GenBank/DDBJ databases">
        <title>Unexpected and diverse lifestyles within the genus Limnohabitans.</title>
        <authorList>
            <person name="Kasalicky V."/>
            <person name="Mehrshad M."/>
            <person name="Andrei S.-A."/>
            <person name="Salcher M."/>
            <person name="Kratochvilova H."/>
            <person name="Simek K."/>
            <person name="Ghai R."/>
        </authorList>
    </citation>
    <scope>NUCLEOTIDE SEQUENCE [LARGE SCALE GENOMIC DNA]</scope>
    <source>
        <strain evidence="7 8">II-B4</strain>
    </source>
</reference>
<evidence type="ECO:0000256" key="1">
    <source>
        <dbReference type="ARBA" id="ARBA00022617"/>
    </source>
</evidence>
<dbReference type="EMBL" id="NESN01000003">
    <property type="protein sequence ID" value="PUE53507.1"/>
    <property type="molecule type" value="Genomic_DNA"/>
</dbReference>
<dbReference type="RefSeq" id="WP_108312981.1">
    <property type="nucleotide sequence ID" value="NZ_NESN01000003.1"/>
</dbReference>
<dbReference type="Gene3D" id="1.10.760.10">
    <property type="entry name" value="Cytochrome c-like domain"/>
    <property type="match status" value="1"/>
</dbReference>
<proteinExistence type="predicted"/>
<evidence type="ECO:0000256" key="3">
    <source>
        <dbReference type="ARBA" id="ARBA00023004"/>
    </source>
</evidence>
<dbReference type="OrthoDB" id="5295318at2"/>
<dbReference type="InterPro" id="IPR009056">
    <property type="entry name" value="Cyt_c-like_dom"/>
</dbReference>
<dbReference type="InterPro" id="IPR036909">
    <property type="entry name" value="Cyt_c-like_dom_sf"/>
</dbReference>
<evidence type="ECO:0000313" key="8">
    <source>
        <dbReference type="Proteomes" id="UP000250790"/>
    </source>
</evidence>
<dbReference type="GO" id="GO:0020037">
    <property type="term" value="F:heme binding"/>
    <property type="evidence" value="ECO:0007669"/>
    <property type="project" value="InterPro"/>
</dbReference>
<name>A0A315FK40_9BURK</name>
<gene>
    <name evidence="7" type="ORF">B9Z37_08950</name>
</gene>
<dbReference type="PROSITE" id="PS51007">
    <property type="entry name" value="CYTC"/>
    <property type="match status" value="1"/>
</dbReference>
<dbReference type="AlphaFoldDB" id="A0A315FK40"/>
<keyword evidence="5" id="KW-0732">Signal</keyword>
<dbReference type="GO" id="GO:0046872">
    <property type="term" value="F:metal ion binding"/>
    <property type="evidence" value="ECO:0007669"/>
    <property type="project" value="UniProtKB-KW"/>
</dbReference>
<sequence>MSLNKISFTKVAALAISALMLPLVALAATPQSELLRWQQAAGQPGDADRGQVFFGRRHNGEWSCASCHGQPPTQDSKHASTGKKISALAPGLNAERFTDSAKVDKWFKRNCKDVLSRECTALEKADVLAYLIGLK</sequence>
<dbReference type="InterPro" id="IPR015170">
    <property type="entry name" value="DUF1924_SHP"/>
</dbReference>
<feature type="chain" id="PRO_5016444596" evidence="5">
    <location>
        <begin position="28"/>
        <end position="135"/>
    </location>
</feature>
<evidence type="ECO:0000256" key="2">
    <source>
        <dbReference type="ARBA" id="ARBA00022723"/>
    </source>
</evidence>
<protein>
    <submittedName>
        <fullName evidence="7">Cytochrome C</fullName>
    </submittedName>
</protein>
<keyword evidence="3 4" id="KW-0408">Iron</keyword>
<keyword evidence="8" id="KW-1185">Reference proteome</keyword>
<keyword evidence="2 4" id="KW-0479">Metal-binding</keyword>
<keyword evidence="1 4" id="KW-0349">Heme</keyword>
<evidence type="ECO:0000313" key="7">
    <source>
        <dbReference type="EMBL" id="PUE53507.1"/>
    </source>
</evidence>
<accession>A0A315FK40</accession>
<dbReference type="GO" id="GO:0009055">
    <property type="term" value="F:electron transfer activity"/>
    <property type="evidence" value="ECO:0007669"/>
    <property type="project" value="InterPro"/>
</dbReference>
<evidence type="ECO:0000256" key="4">
    <source>
        <dbReference type="PROSITE-ProRule" id="PRU00433"/>
    </source>
</evidence>
<organism evidence="7 8">
    <name type="scientific">Limnohabitans parvus II-B4</name>
    <dbReference type="NCBI Taxonomy" id="1293052"/>
    <lineage>
        <taxon>Bacteria</taxon>
        <taxon>Pseudomonadati</taxon>
        <taxon>Pseudomonadota</taxon>
        <taxon>Betaproteobacteria</taxon>
        <taxon>Burkholderiales</taxon>
        <taxon>Comamonadaceae</taxon>
        <taxon>Limnohabitans</taxon>
    </lineage>
</organism>
<feature type="domain" description="Cytochrome c" evidence="6">
    <location>
        <begin position="45"/>
        <end position="135"/>
    </location>
</feature>
<dbReference type="Pfam" id="PF09086">
    <property type="entry name" value="DUF1924"/>
    <property type="match status" value="1"/>
</dbReference>
<dbReference type="SUPFAM" id="SSF46626">
    <property type="entry name" value="Cytochrome c"/>
    <property type="match status" value="1"/>
</dbReference>
<feature type="signal peptide" evidence="5">
    <location>
        <begin position="1"/>
        <end position="27"/>
    </location>
</feature>
<evidence type="ECO:0000259" key="6">
    <source>
        <dbReference type="PROSITE" id="PS51007"/>
    </source>
</evidence>
<comment type="caution">
    <text evidence="7">The sequence shown here is derived from an EMBL/GenBank/DDBJ whole genome shotgun (WGS) entry which is preliminary data.</text>
</comment>
<evidence type="ECO:0000256" key="5">
    <source>
        <dbReference type="SAM" id="SignalP"/>
    </source>
</evidence>